<proteinExistence type="predicted"/>
<sequence>MNCWHCGAELVWGGDHDIDHEDEDYCMETNLSCHNCGAFVLVYLPKTSEDKQTKLWEEAKEEPKMWEHYCDEEKSMMAVGKGEPCNWCGKEEKDCESCS</sequence>
<reference evidence="1" key="1">
    <citation type="submission" date="2016-10" db="EMBL/GenBank/DDBJ databases">
        <authorList>
            <person name="Varghese N."/>
        </authorList>
    </citation>
    <scope>NUCLEOTIDE SEQUENCE</scope>
</reference>
<protein>
    <submittedName>
        <fullName evidence="1">Uncharacterized protein</fullName>
    </submittedName>
</protein>
<organism evidence="1">
    <name type="scientific">uncultured virus</name>
    <dbReference type="NCBI Taxonomy" id="340016"/>
    <lineage>
        <taxon>Viruses</taxon>
        <taxon>environmental samples</taxon>
    </lineage>
</organism>
<reference evidence="1" key="2">
    <citation type="journal article" date="2017" name="Nat. Commun.">
        <title>Single-virus genomics reveals hidden cosmopolitan and abundant viruses.</title>
        <authorList>
            <person name="Martinez-Hernandez F."/>
            <person name="Fornas O."/>
            <person name="Lluesma Gomez M."/>
            <person name="Bolduc B."/>
            <person name="de la Cruz Pena M.J."/>
            <person name="Martinez J.M."/>
            <person name="Anton J."/>
            <person name="Gasol J.M."/>
            <person name="Rosselli R."/>
            <person name="Rodriguez-Valera F."/>
            <person name="Sullivan M.B."/>
            <person name="Acinas S.G."/>
            <person name="Martinez-Garcia M."/>
        </authorList>
    </citation>
    <scope>NUCLEOTIDE SEQUENCE</scope>
</reference>
<name>A0A218MKV1_9VIRU</name>
<dbReference type="EMBL" id="KY052805">
    <property type="protein sequence ID" value="ASE99914.1"/>
    <property type="molecule type" value="Genomic_DNA"/>
</dbReference>
<accession>A0A218MKV1</accession>
<evidence type="ECO:0000313" key="1">
    <source>
        <dbReference type="EMBL" id="ASE99914.1"/>
    </source>
</evidence>